<keyword evidence="2" id="KW-1133">Transmembrane helix</keyword>
<evidence type="ECO:0000256" key="2">
    <source>
        <dbReference type="SAM" id="Phobius"/>
    </source>
</evidence>
<evidence type="ECO:0008006" key="5">
    <source>
        <dbReference type="Google" id="ProtNLM"/>
    </source>
</evidence>
<sequence length="148" mass="16898">MSHDLYYILSTISGLLLLFTSAVCLYRFRCSSNQHQGPGQTDVVLQTVMQSEEEDRPQDGLVDQLIFADNPVNIVASRGDQVTLMCNTSETEDMTQIIWATTCLYRFWRSSNQHQKQAQKVMQSEEEGRPQDDVVDQSFNSINVQEID</sequence>
<name>A0AAW0Q028_9GOBI</name>
<gene>
    <name evidence="3" type="ORF">WMY93_002582</name>
</gene>
<feature type="transmembrane region" description="Helical" evidence="2">
    <location>
        <begin position="6"/>
        <end position="26"/>
    </location>
</feature>
<evidence type="ECO:0000313" key="4">
    <source>
        <dbReference type="Proteomes" id="UP001460270"/>
    </source>
</evidence>
<organism evidence="3 4">
    <name type="scientific">Mugilogobius chulae</name>
    <name type="common">yellowstripe goby</name>
    <dbReference type="NCBI Taxonomy" id="88201"/>
    <lineage>
        <taxon>Eukaryota</taxon>
        <taxon>Metazoa</taxon>
        <taxon>Chordata</taxon>
        <taxon>Craniata</taxon>
        <taxon>Vertebrata</taxon>
        <taxon>Euteleostomi</taxon>
        <taxon>Actinopterygii</taxon>
        <taxon>Neopterygii</taxon>
        <taxon>Teleostei</taxon>
        <taxon>Neoteleostei</taxon>
        <taxon>Acanthomorphata</taxon>
        <taxon>Gobiaria</taxon>
        <taxon>Gobiiformes</taxon>
        <taxon>Gobioidei</taxon>
        <taxon>Gobiidae</taxon>
        <taxon>Gobionellinae</taxon>
        <taxon>Mugilogobius</taxon>
    </lineage>
</organism>
<dbReference type="AlphaFoldDB" id="A0AAW0Q028"/>
<comment type="caution">
    <text evidence="3">The sequence shown here is derived from an EMBL/GenBank/DDBJ whole genome shotgun (WGS) entry which is preliminary data.</text>
</comment>
<reference evidence="4" key="1">
    <citation type="submission" date="2024-04" db="EMBL/GenBank/DDBJ databases">
        <title>Salinicola lusitanus LLJ914,a marine bacterium isolated from the Okinawa Trough.</title>
        <authorList>
            <person name="Li J."/>
        </authorList>
    </citation>
    <scope>NUCLEOTIDE SEQUENCE [LARGE SCALE GENOMIC DNA]</scope>
</reference>
<evidence type="ECO:0000256" key="1">
    <source>
        <dbReference type="SAM" id="MobiDB-lite"/>
    </source>
</evidence>
<protein>
    <recommendedName>
        <fullName evidence="5">Ig-like domain-containing protein</fullName>
    </recommendedName>
</protein>
<keyword evidence="2" id="KW-0812">Transmembrane</keyword>
<proteinExistence type="predicted"/>
<keyword evidence="4" id="KW-1185">Reference proteome</keyword>
<feature type="compositionally biased region" description="Polar residues" evidence="1">
    <location>
        <begin position="137"/>
        <end position="148"/>
    </location>
</feature>
<feature type="region of interest" description="Disordered" evidence="1">
    <location>
        <begin position="120"/>
        <end position="148"/>
    </location>
</feature>
<keyword evidence="2" id="KW-0472">Membrane</keyword>
<accession>A0AAW0Q028</accession>
<dbReference type="EMBL" id="JBBPFD010000002">
    <property type="protein sequence ID" value="KAK7939256.1"/>
    <property type="molecule type" value="Genomic_DNA"/>
</dbReference>
<evidence type="ECO:0000313" key="3">
    <source>
        <dbReference type="EMBL" id="KAK7939256.1"/>
    </source>
</evidence>
<dbReference type="Proteomes" id="UP001460270">
    <property type="component" value="Unassembled WGS sequence"/>
</dbReference>